<dbReference type="EMBL" id="JBHSWN010000001">
    <property type="protein sequence ID" value="MFC6791944.1"/>
    <property type="molecule type" value="Genomic_DNA"/>
</dbReference>
<evidence type="ECO:0000313" key="3">
    <source>
        <dbReference type="Proteomes" id="UP001596292"/>
    </source>
</evidence>
<reference evidence="3" key="1">
    <citation type="journal article" date="2019" name="Int. J. Syst. Evol. Microbiol.">
        <title>The Global Catalogue of Microorganisms (GCM) 10K type strain sequencing project: providing services to taxonomists for standard genome sequencing and annotation.</title>
        <authorList>
            <consortium name="The Broad Institute Genomics Platform"/>
            <consortium name="The Broad Institute Genome Sequencing Center for Infectious Disease"/>
            <person name="Wu L."/>
            <person name="Ma J."/>
        </authorList>
    </citation>
    <scope>NUCLEOTIDE SEQUENCE [LARGE SCALE GENOMIC DNA]</scope>
    <source>
        <strain evidence="3">CCUG 48316</strain>
    </source>
</reference>
<dbReference type="RefSeq" id="WP_378973293.1">
    <property type="nucleotide sequence ID" value="NZ_JBHSWN010000001.1"/>
</dbReference>
<name>A0ABW2BQ17_9HYPH</name>
<accession>A0ABW2BQ17</accession>
<evidence type="ECO:0000256" key="1">
    <source>
        <dbReference type="SAM" id="Coils"/>
    </source>
</evidence>
<feature type="coiled-coil region" evidence="1">
    <location>
        <begin position="39"/>
        <end position="90"/>
    </location>
</feature>
<keyword evidence="3" id="KW-1185">Reference proteome</keyword>
<keyword evidence="1" id="KW-0175">Coiled coil</keyword>
<organism evidence="2 3">
    <name type="scientific">Methylobacterium komagatae</name>
    <dbReference type="NCBI Taxonomy" id="374425"/>
    <lineage>
        <taxon>Bacteria</taxon>
        <taxon>Pseudomonadati</taxon>
        <taxon>Pseudomonadota</taxon>
        <taxon>Alphaproteobacteria</taxon>
        <taxon>Hyphomicrobiales</taxon>
        <taxon>Methylobacteriaceae</taxon>
        <taxon>Methylobacterium</taxon>
    </lineage>
</organism>
<comment type="caution">
    <text evidence="2">The sequence shown here is derived from an EMBL/GenBank/DDBJ whole genome shotgun (WGS) entry which is preliminary data.</text>
</comment>
<proteinExistence type="predicted"/>
<dbReference type="Proteomes" id="UP001596292">
    <property type="component" value="Unassembled WGS sequence"/>
</dbReference>
<protein>
    <submittedName>
        <fullName evidence="2">Uncharacterized protein</fullName>
    </submittedName>
</protein>
<evidence type="ECO:0000313" key="2">
    <source>
        <dbReference type="EMBL" id="MFC6791944.1"/>
    </source>
</evidence>
<sequence length="226" mass="25252">MVANLKAVPTASEPTITLRQRVADALTKDTTTAELRSCLADTQADIARVERDRISAEAKAVDPLSTEEEATEAKRQCESLRFDMERLKASEIRLNIRLDQIAEREAQAALRARYDEVRAERDAVIAEMTEHYPQLAEGIVALLERMRVTEGRIAEVNTALPRGADRLPWIETGLAEPITLNLYGSPSNASVPPLYQSVQLPRLVRTGGNDDFYKLFMRNTQGVLPY</sequence>
<gene>
    <name evidence="2" type="ORF">ACFQE0_21520</name>
</gene>